<feature type="transmembrane region" description="Helical" evidence="6">
    <location>
        <begin position="166"/>
        <end position="186"/>
    </location>
</feature>
<dbReference type="GO" id="GO:0017004">
    <property type="term" value="P:cytochrome complex assembly"/>
    <property type="evidence" value="ECO:0007669"/>
    <property type="project" value="UniProtKB-KW"/>
</dbReference>
<evidence type="ECO:0000259" key="7">
    <source>
        <dbReference type="Pfam" id="PF02683"/>
    </source>
</evidence>
<reference evidence="8" key="1">
    <citation type="submission" date="2020-10" db="EMBL/GenBank/DDBJ databases">
        <authorList>
            <person name="Gilroy R."/>
        </authorList>
    </citation>
    <scope>NUCLEOTIDE SEQUENCE</scope>
    <source>
        <strain evidence="8">10669</strain>
    </source>
</reference>
<gene>
    <name evidence="8" type="ORF">IAC75_06235</name>
</gene>
<evidence type="ECO:0000256" key="4">
    <source>
        <dbReference type="ARBA" id="ARBA00022989"/>
    </source>
</evidence>
<evidence type="ECO:0000256" key="3">
    <source>
        <dbReference type="ARBA" id="ARBA00022748"/>
    </source>
</evidence>
<dbReference type="InterPro" id="IPR036249">
    <property type="entry name" value="Thioredoxin-like_sf"/>
</dbReference>
<evidence type="ECO:0000256" key="5">
    <source>
        <dbReference type="ARBA" id="ARBA00023136"/>
    </source>
</evidence>
<dbReference type="SUPFAM" id="SSF52833">
    <property type="entry name" value="Thioredoxin-like"/>
    <property type="match status" value="1"/>
</dbReference>
<reference evidence="8" key="2">
    <citation type="journal article" date="2021" name="PeerJ">
        <title>Extensive microbial diversity within the chicken gut microbiome revealed by metagenomics and culture.</title>
        <authorList>
            <person name="Gilroy R."/>
            <person name="Ravi A."/>
            <person name="Getino M."/>
            <person name="Pursley I."/>
            <person name="Horton D.L."/>
            <person name="Alikhan N.F."/>
            <person name="Baker D."/>
            <person name="Gharbi K."/>
            <person name="Hall N."/>
            <person name="Watson M."/>
            <person name="Adriaenssens E.M."/>
            <person name="Foster-Nyarko E."/>
            <person name="Jarju S."/>
            <person name="Secka A."/>
            <person name="Antonio M."/>
            <person name="Oren A."/>
            <person name="Chaudhuri R.R."/>
            <person name="La Ragione R."/>
            <person name="Hildebrand F."/>
            <person name="Pallen M.J."/>
        </authorList>
    </citation>
    <scope>NUCLEOTIDE SEQUENCE</scope>
    <source>
        <strain evidence="8">10669</strain>
    </source>
</reference>
<accession>A0A9D1NKB0</accession>
<comment type="caution">
    <text evidence="8">The sequence shown here is derived from an EMBL/GenBank/DDBJ whole genome shotgun (WGS) entry which is preliminary data.</text>
</comment>
<dbReference type="GO" id="GO:0015035">
    <property type="term" value="F:protein-disulfide reductase activity"/>
    <property type="evidence" value="ECO:0007669"/>
    <property type="project" value="TreeGrafter"/>
</dbReference>
<feature type="transmembrane region" description="Helical" evidence="6">
    <location>
        <begin position="377"/>
        <end position="398"/>
    </location>
</feature>
<dbReference type="GO" id="GO:0016020">
    <property type="term" value="C:membrane"/>
    <property type="evidence" value="ECO:0007669"/>
    <property type="project" value="UniProtKB-SubCell"/>
</dbReference>
<dbReference type="Pfam" id="PF13899">
    <property type="entry name" value="Thioredoxin_7"/>
    <property type="match status" value="1"/>
</dbReference>
<feature type="transmembrane region" description="Helical" evidence="6">
    <location>
        <begin position="316"/>
        <end position="337"/>
    </location>
</feature>
<evidence type="ECO:0000313" key="8">
    <source>
        <dbReference type="EMBL" id="HIV04724.1"/>
    </source>
</evidence>
<evidence type="ECO:0000256" key="2">
    <source>
        <dbReference type="ARBA" id="ARBA00022692"/>
    </source>
</evidence>
<keyword evidence="4 6" id="KW-1133">Transmembrane helix</keyword>
<evidence type="ECO:0000313" key="9">
    <source>
        <dbReference type="Proteomes" id="UP000886812"/>
    </source>
</evidence>
<dbReference type="GO" id="GO:0045454">
    <property type="term" value="P:cell redox homeostasis"/>
    <property type="evidence" value="ECO:0007669"/>
    <property type="project" value="TreeGrafter"/>
</dbReference>
<organism evidence="8 9">
    <name type="scientific">Candidatus Spyradosoma merdigallinarum</name>
    <dbReference type="NCBI Taxonomy" id="2840950"/>
    <lineage>
        <taxon>Bacteria</taxon>
        <taxon>Pseudomonadati</taxon>
        <taxon>Verrucomicrobiota</taxon>
        <taxon>Opitutia</taxon>
        <taxon>Opitutia incertae sedis</taxon>
        <taxon>Candidatus Spyradosoma</taxon>
    </lineage>
</organism>
<feature type="transmembrane region" description="Helical" evidence="6">
    <location>
        <begin position="241"/>
        <end position="268"/>
    </location>
</feature>
<dbReference type="InterPro" id="IPR003834">
    <property type="entry name" value="Cyt_c_assmbl_TM_dom"/>
</dbReference>
<evidence type="ECO:0000256" key="1">
    <source>
        <dbReference type="ARBA" id="ARBA00004141"/>
    </source>
</evidence>
<dbReference type="PANTHER" id="PTHR32234:SF3">
    <property type="entry name" value="SUPPRESSION OF COPPER SENSITIVITY PROTEIN"/>
    <property type="match status" value="1"/>
</dbReference>
<keyword evidence="3" id="KW-0201">Cytochrome c-type biogenesis</keyword>
<feature type="non-terminal residue" evidence="8">
    <location>
        <position position="1"/>
    </location>
</feature>
<feature type="transmembrane region" description="Helical" evidence="6">
    <location>
        <begin position="119"/>
        <end position="145"/>
    </location>
</feature>
<feature type="transmembrane region" description="Helical" evidence="6">
    <location>
        <begin position="280"/>
        <end position="304"/>
    </location>
</feature>
<keyword evidence="2 6" id="KW-0812">Transmembrane</keyword>
<dbReference type="PANTHER" id="PTHR32234">
    <property type="entry name" value="THIOL:DISULFIDE INTERCHANGE PROTEIN DSBD"/>
    <property type="match status" value="1"/>
</dbReference>
<dbReference type="Proteomes" id="UP000886812">
    <property type="component" value="Unassembled WGS sequence"/>
</dbReference>
<keyword evidence="5 6" id="KW-0472">Membrane</keyword>
<sequence>AEKAFPRRAPELSGTVSENAGTVALLLKNPVAAADAPQARFFPESSKFSPTAAEAVPVAENGNLLFALPLREGESLASPAEAAGVLLCGGNAFELRPESLAPAGAPESGGSDGALGGGFFGLLALAFAGGLILNLMPCVFPVLGLKIMHFVGKAGTDKKKVARHGFVFAAGVLVSFWILAGVLAVLRSGGEQLGWGFQLQEPMFVYGMILLLLVFGLSMSGVFEFGVGATGVGSSLAEKSGFAGSFFSGVLAVVVATPCAAPFLAPALGSALTLPAVPSFFLFTAIALGLAAPYVVLSCAPALLKFLPKPGAWMETFKQAMAFLLYAPALYFAWVLLGQVENASAQRDLLISFAVVALACWIYGKWAAAWRSRVSRVAGTAVALALFAGTVAYAGSLLSEKEGDAWTTWSPEAQSRALDEGKIVYVDFTARWCATCQVNKRVYSDEALARELDAAGVVKMRADWTNKNPAIAAELRKYGRAAVPVNVFLKKGSAPVVLGELFSGPGTVSDGLEKILGEEEKED</sequence>
<feature type="transmembrane region" description="Helical" evidence="6">
    <location>
        <begin position="349"/>
        <end position="370"/>
    </location>
</feature>
<dbReference type="EMBL" id="DVOG01000164">
    <property type="protein sequence ID" value="HIV04724.1"/>
    <property type="molecule type" value="Genomic_DNA"/>
</dbReference>
<feature type="domain" description="Cytochrome C biogenesis protein transmembrane" evidence="7">
    <location>
        <begin position="122"/>
        <end position="332"/>
    </location>
</feature>
<dbReference type="Pfam" id="PF02683">
    <property type="entry name" value="DsbD_TM"/>
    <property type="match status" value="1"/>
</dbReference>
<dbReference type="AlphaFoldDB" id="A0A9D1NKB0"/>
<name>A0A9D1NKB0_9BACT</name>
<proteinExistence type="predicted"/>
<evidence type="ECO:0000256" key="6">
    <source>
        <dbReference type="SAM" id="Phobius"/>
    </source>
</evidence>
<dbReference type="Gene3D" id="3.40.30.10">
    <property type="entry name" value="Glutaredoxin"/>
    <property type="match status" value="1"/>
</dbReference>
<feature type="transmembrane region" description="Helical" evidence="6">
    <location>
        <begin position="206"/>
        <end position="229"/>
    </location>
</feature>
<protein>
    <submittedName>
        <fullName evidence="8">Thioredoxin family protein</fullName>
    </submittedName>
</protein>
<comment type="subcellular location">
    <subcellularLocation>
        <location evidence="1">Membrane</location>
        <topology evidence="1">Multi-pass membrane protein</topology>
    </subcellularLocation>
</comment>